<dbReference type="InterPro" id="IPR029058">
    <property type="entry name" value="AB_hydrolase_fold"/>
</dbReference>
<comment type="similarity">
    <text evidence="2">Belongs to the AB hydrolase superfamily. Epoxide hydrolase family.</text>
</comment>
<dbReference type="InterPro" id="IPR000073">
    <property type="entry name" value="AB_hydrolase_1"/>
</dbReference>
<dbReference type="PRINTS" id="PR00412">
    <property type="entry name" value="EPOXHYDRLASE"/>
</dbReference>
<feature type="domain" description="AB hydrolase-1" evidence="3">
    <location>
        <begin position="41"/>
        <end position="156"/>
    </location>
</feature>
<reference evidence="4 5" key="1">
    <citation type="submission" date="2015-04" db="EMBL/GenBank/DDBJ databases">
        <title>The draft genome sequence of Fusarium langsethiae, a T-2/HT-2 mycotoxin producer.</title>
        <authorList>
            <person name="Lysoe E."/>
            <person name="Divon H.H."/>
            <person name="Terzi V."/>
            <person name="Orru L."/>
            <person name="Lamontanara A."/>
            <person name="Kolseth A.-K."/>
            <person name="Frandsen R.J."/>
            <person name="Nielsen K."/>
            <person name="Thrane U."/>
        </authorList>
    </citation>
    <scope>NUCLEOTIDE SEQUENCE [LARGE SCALE GENOMIC DNA]</scope>
    <source>
        <strain evidence="4 5">Fl201059</strain>
    </source>
</reference>
<protein>
    <submittedName>
        <fullName evidence="4">Epoxide hydrolase</fullName>
    </submittedName>
</protein>
<dbReference type="GO" id="GO:0016787">
    <property type="term" value="F:hydrolase activity"/>
    <property type="evidence" value="ECO:0007669"/>
    <property type="project" value="UniProtKB-KW"/>
</dbReference>
<name>A0A0N0DB62_FUSLA</name>
<dbReference type="Gene3D" id="3.40.50.1820">
    <property type="entry name" value="alpha/beta hydrolase"/>
    <property type="match status" value="1"/>
</dbReference>
<gene>
    <name evidence="4" type="ORF">FLAG1_10902</name>
</gene>
<evidence type="ECO:0000256" key="1">
    <source>
        <dbReference type="ARBA" id="ARBA00022801"/>
    </source>
</evidence>
<dbReference type="PANTHER" id="PTHR43329">
    <property type="entry name" value="EPOXIDE HYDROLASE"/>
    <property type="match status" value="1"/>
</dbReference>
<evidence type="ECO:0000259" key="3">
    <source>
        <dbReference type="Pfam" id="PF00561"/>
    </source>
</evidence>
<evidence type="ECO:0000313" key="4">
    <source>
        <dbReference type="EMBL" id="KPA36341.1"/>
    </source>
</evidence>
<proteinExistence type="inferred from homology"/>
<dbReference type="SUPFAM" id="SSF53474">
    <property type="entry name" value="alpha/beta-Hydrolases"/>
    <property type="match status" value="1"/>
</dbReference>
<evidence type="ECO:0000313" key="5">
    <source>
        <dbReference type="Proteomes" id="UP000037904"/>
    </source>
</evidence>
<dbReference type="InterPro" id="IPR000639">
    <property type="entry name" value="Epox_hydrolase-like"/>
</dbReference>
<keyword evidence="5" id="KW-1185">Reference proteome</keyword>
<organism evidence="4 5">
    <name type="scientific">Fusarium langsethiae</name>
    <dbReference type="NCBI Taxonomy" id="179993"/>
    <lineage>
        <taxon>Eukaryota</taxon>
        <taxon>Fungi</taxon>
        <taxon>Dikarya</taxon>
        <taxon>Ascomycota</taxon>
        <taxon>Pezizomycotina</taxon>
        <taxon>Sordariomycetes</taxon>
        <taxon>Hypocreomycetidae</taxon>
        <taxon>Hypocreales</taxon>
        <taxon>Nectriaceae</taxon>
        <taxon>Fusarium</taxon>
    </lineage>
</organism>
<dbReference type="Pfam" id="PF00561">
    <property type="entry name" value="Abhydrolase_1"/>
    <property type="match status" value="1"/>
</dbReference>
<dbReference type="Proteomes" id="UP000037904">
    <property type="component" value="Unassembled WGS sequence"/>
</dbReference>
<sequence length="334" mass="37776">MTYFHKLVPNDPNIKTVTKSIRGKSYSYITACPRVAPILTVFLLHGFPDLSFGWRYQVPYLVSLGYEVVALDMLGCGDSAAPGDLHHYTFKSVANDIKVLAKELVGERKIVLGGHGLGGAVAWRTAIWHPDLVLGIFSISTPFFPPSTMFVTPDDPALAFKIKPPGSRDNLKDECPGMPNSCRSSSHPREGVEICGKIQASNGVRLIFKHIAKLRLHNILSRRESLVYLRHYLPHGEPRVEGPLRWFHLQTRSYNRDEEQQFFLNPWQTRTSALYISGDRHEKAMSAITSGMMKYFPNLVSRRVTGSYWCLWESTEEVNEELANWIAMLTVDKP</sequence>
<comment type="caution">
    <text evidence="4">The sequence shown here is derived from an EMBL/GenBank/DDBJ whole genome shotgun (WGS) entry which is preliminary data.</text>
</comment>
<dbReference type="AlphaFoldDB" id="A0A0N0DB62"/>
<evidence type="ECO:0000256" key="2">
    <source>
        <dbReference type="ARBA" id="ARBA00038334"/>
    </source>
</evidence>
<keyword evidence="1 4" id="KW-0378">Hydrolase</keyword>
<dbReference type="EMBL" id="JXCE01000669">
    <property type="protein sequence ID" value="KPA36341.1"/>
    <property type="molecule type" value="Genomic_DNA"/>
</dbReference>
<accession>A0A0N0DB62</accession>